<feature type="compositionally biased region" description="Polar residues" evidence="1">
    <location>
        <begin position="1"/>
        <end position="11"/>
    </location>
</feature>
<comment type="caution">
    <text evidence="2">The sequence shown here is derived from an EMBL/GenBank/DDBJ whole genome shotgun (WGS) entry which is preliminary data.</text>
</comment>
<proteinExistence type="predicted"/>
<accession>A0A9N7W2H9</accession>
<feature type="compositionally biased region" description="Basic and acidic residues" evidence="1">
    <location>
        <begin position="28"/>
        <end position="41"/>
    </location>
</feature>
<dbReference type="AlphaFoldDB" id="A0A9N7W2H9"/>
<reference evidence="2" key="1">
    <citation type="submission" date="2020-03" db="EMBL/GenBank/DDBJ databases">
        <authorList>
            <person name="Weist P."/>
        </authorList>
    </citation>
    <scope>NUCLEOTIDE SEQUENCE</scope>
</reference>
<sequence length="266" mass="28306">MEWVTALSSGRPTAASPSPPLVSTRPGLHTESDLHRPDISPHHRPQLHILYSRVTAWSGVKARCIKDAWPGAFDGAELPPVTPPSHHSKNSRVCSGGQSVIRHEFKHEANRGISFSPVLCVISVRDGRTTRPAAPLSHSMSHAGEGSCRRITGERAFHVTPCLLLLTVSPWEHGGPPGRFRDLSSTPEVQVGVGGAKLGQVPGRENDTMDWESEEEAFHVVKVSQVDDGRGGGGGGGGGGGECDGFTLKVKARELSQLSESLMLGS</sequence>
<dbReference type="EMBL" id="CADEAL010004460">
    <property type="protein sequence ID" value="CAB1460085.1"/>
    <property type="molecule type" value="Genomic_DNA"/>
</dbReference>
<name>A0A9N7W2H9_PLEPL</name>
<evidence type="ECO:0000313" key="3">
    <source>
        <dbReference type="Proteomes" id="UP001153269"/>
    </source>
</evidence>
<evidence type="ECO:0000313" key="2">
    <source>
        <dbReference type="EMBL" id="CAB1460085.1"/>
    </source>
</evidence>
<keyword evidence="3" id="KW-1185">Reference proteome</keyword>
<dbReference type="Proteomes" id="UP001153269">
    <property type="component" value="Unassembled WGS sequence"/>
</dbReference>
<feature type="region of interest" description="Disordered" evidence="1">
    <location>
        <begin position="1"/>
        <end position="42"/>
    </location>
</feature>
<gene>
    <name evidence="2" type="ORF">PLEPLA_LOCUS47922</name>
</gene>
<evidence type="ECO:0000256" key="1">
    <source>
        <dbReference type="SAM" id="MobiDB-lite"/>
    </source>
</evidence>
<protein>
    <submittedName>
        <fullName evidence="2">Uncharacterized protein</fullName>
    </submittedName>
</protein>
<organism evidence="2 3">
    <name type="scientific">Pleuronectes platessa</name>
    <name type="common">European plaice</name>
    <dbReference type="NCBI Taxonomy" id="8262"/>
    <lineage>
        <taxon>Eukaryota</taxon>
        <taxon>Metazoa</taxon>
        <taxon>Chordata</taxon>
        <taxon>Craniata</taxon>
        <taxon>Vertebrata</taxon>
        <taxon>Euteleostomi</taxon>
        <taxon>Actinopterygii</taxon>
        <taxon>Neopterygii</taxon>
        <taxon>Teleostei</taxon>
        <taxon>Neoteleostei</taxon>
        <taxon>Acanthomorphata</taxon>
        <taxon>Carangaria</taxon>
        <taxon>Pleuronectiformes</taxon>
        <taxon>Pleuronectoidei</taxon>
        <taxon>Pleuronectidae</taxon>
        <taxon>Pleuronectes</taxon>
    </lineage>
</organism>